<dbReference type="Proteomes" id="UP000315995">
    <property type="component" value="Chromosome"/>
</dbReference>
<dbReference type="RefSeq" id="WP_141200182.1">
    <property type="nucleotide sequence ID" value="NZ_CP041186.1"/>
</dbReference>
<keyword evidence="3" id="KW-1185">Reference proteome</keyword>
<accession>A0A5B8YHA5</accession>
<proteinExistence type="predicted"/>
<evidence type="ECO:0000256" key="1">
    <source>
        <dbReference type="SAM" id="SignalP"/>
    </source>
</evidence>
<gene>
    <name evidence="2" type="ORF">FIV42_24180</name>
</gene>
<feature type="signal peptide" evidence="1">
    <location>
        <begin position="1"/>
        <end position="25"/>
    </location>
</feature>
<keyword evidence="1" id="KW-0732">Signal</keyword>
<sequence>MKCMGTRRGSLMLVALMMVSVGVSAGCSSQCRQVRGDYRQAISQETELSQDLAPQGLDEGNAPAQFGLALQTDMLEEVANTALQATIKSGLQALSKIDVGGGQQIDVRTRGNIVNLSIEASDACRHCFKVGGDLDGAVGLDVPLVGRQSANLDGSLSIVAPLLVERGKNGGAVLKLDLPEAARIGKSTLNARLTNLRSSWARVLQSKLSDVLLQRLMKDVDPVDLLTFDTPDFGIPGLEVFPIELVTDAKTGVIFAGFATNIEGLQADVGIEPVTNLEGDQNIAFAFNPNLVVHGVSLMMKKDVVPRTYSTDGEPMRGGPAHAVVNAVRFTKGRVGELPMTIDFSVFNMPESGFCFWFDGSASGRIALSGQNLAVSLTDVAITRSSVPGLVQATDWMGAEFLEGGKRIVKQSLDDQNVAVPGGELAFKGLALELNKGTVVLKGVSAVTKKDAPQERRRRSRAGL</sequence>
<dbReference type="OrthoDB" id="9956376at2"/>
<evidence type="ECO:0008006" key="4">
    <source>
        <dbReference type="Google" id="ProtNLM"/>
    </source>
</evidence>
<dbReference type="PROSITE" id="PS51257">
    <property type="entry name" value="PROKAR_LIPOPROTEIN"/>
    <property type="match status" value="1"/>
</dbReference>
<reference evidence="2 3" key="1">
    <citation type="submission" date="2019-06" db="EMBL/GenBank/DDBJ databases">
        <title>Persicimonas caeni gen. nov., sp. nov., a predatory bacterium isolated from solar saltern.</title>
        <authorList>
            <person name="Wang S."/>
        </authorList>
    </citation>
    <scope>NUCLEOTIDE SEQUENCE [LARGE SCALE GENOMIC DNA]</scope>
    <source>
        <strain evidence="2 3">YN101</strain>
    </source>
</reference>
<organism evidence="2 3">
    <name type="scientific">Persicimonas caeni</name>
    <dbReference type="NCBI Taxonomy" id="2292766"/>
    <lineage>
        <taxon>Bacteria</taxon>
        <taxon>Deltaproteobacteria</taxon>
        <taxon>Bradymonadales</taxon>
        <taxon>Bradymonadaceae</taxon>
        <taxon>Persicimonas</taxon>
    </lineage>
</organism>
<evidence type="ECO:0000313" key="2">
    <source>
        <dbReference type="EMBL" id="QDG53728.1"/>
    </source>
</evidence>
<dbReference type="AlphaFoldDB" id="A0A4Y6PZH1"/>
<name>A0A4Y6PZH1_PERCE</name>
<feature type="chain" id="PRO_5030106748" description="DUF4403 family protein" evidence="1">
    <location>
        <begin position="26"/>
        <end position="464"/>
    </location>
</feature>
<dbReference type="EMBL" id="CP041186">
    <property type="protein sequence ID" value="QDG53728.1"/>
    <property type="molecule type" value="Genomic_DNA"/>
</dbReference>
<evidence type="ECO:0000313" key="3">
    <source>
        <dbReference type="Proteomes" id="UP000315995"/>
    </source>
</evidence>
<accession>A0A4Y6PZH1</accession>
<protein>
    <recommendedName>
        <fullName evidence="4">DUF4403 family protein</fullName>
    </recommendedName>
</protein>